<proteinExistence type="predicted"/>
<evidence type="ECO:0000313" key="2">
    <source>
        <dbReference type="Proteomes" id="UP000593576"/>
    </source>
</evidence>
<name>A0A7J9N668_GOSSC</name>
<organism evidence="1 2">
    <name type="scientific">Gossypium schwendimanii</name>
    <name type="common">Cotton</name>
    <dbReference type="NCBI Taxonomy" id="34291"/>
    <lineage>
        <taxon>Eukaryota</taxon>
        <taxon>Viridiplantae</taxon>
        <taxon>Streptophyta</taxon>
        <taxon>Embryophyta</taxon>
        <taxon>Tracheophyta</taxon>
        <taxon>Spermatophyta</taxon>
        <taxon>Magnoliopsida</taxon>
        <taxon>eudicotyledons</taxon>
        <taxon>Gunneridae</taxon>
        <taxon>Pentapetalae</taxon>
        <taxon>rosids</taxon>
        <taxon>malvids</taxon>
        <taxon>Malvales</taxon>
        <taxon>Malvaceae</taxon>
        <taxon>Malvoideae</taxon>
        <taxon>Gossypium</taxon>
    </lineage>
</organism>
<evidence type="ECO:0000313" key="1">
    <source>
        <dbReference type="EMBL" id="MBA0878730.1"/>
    </source>
</evidence>
<feature type="non-terminal residue" evidence="1">
    <location>
        <position position="1"/>
    </location>
</feature>
<dbReference type="EMBL" id="JABFAF010272848">
    <property type="protein sequence ID" value="MBA0878730.1"/>
    <property type="molecule type" value="Genomic_DNA"/>
</dbReference>
<sequence>MSREKLRRAALPPVQECSQLKGKSGALADPLTIMPQNPPQLTPLLLRKSFGRKCHPIPSSLSMPMLKFLLISFRT</sequence>
<dbReference type="AlphaFoldDB" id="A0A7J9N668"/>
<keyword evidence="2" id="KW-1185">Reference proteome</keyword>
<gene>
    <name evidence="1" type="ORF">Goshw_020236</name>
</gene>
<reference evidence="1 2" key="1">
    <citation type="journal article" date="2019" name="Genome Biol. Evol.">
        <title>Insights into the evolution of the New World diploid cottons (Gossypium, subgenus Houzingenia) based on genome sequencing.</title>
        <authorList>
            <person name="Grover C.E."/>
            <person name="Arick M.A. 2nd"/>
            <person name="Thrash A."/>
            <person name="Conover J.L."/>
            <person name="Sanders W.S."/>
            <person name="Peterson D.G."/>
            <person name="Frelichowski J.E."/>
            <person name="Scheffler J.A."/>
            <person name="Scheffler B.E."/>
            <person name="Wendel J.F."/>
        </authorList>
    </citation>
    <scope>NUCLEOTIDE SEQUENCE [LARGE SCALE GENOMIC DNA]</scope>
    <source>
        <strain evidence="1">1</strain>
        <tissue evidence="1">Leaf</tissue>
    </source>
</reference>
<accession>A0A7J9N668</accession>
<dbReference type="Proteomes" id="UP000593576">
    <property type="component" value="Unassembled WGS sequence"/>
</dbReference>
<protein>
    <submittedName>
        <fullName evidence="1">Uncharacterized protein</fullName>
    </submittedName>
</protein>
<comment type="caution">
    <text evidence="1">The sequence shown here is derived from an EMBL/GenBank/DDBJ whole genome shotgun (WGS) entry which is preliminary data.</text>
</comment>